<keyword evidence="4" id="KW-1185">Reference proteome</keyword>
<feature type="coiled-coil region" evidence="1">
    <location>
        <begin position="49"/>
        <end position="90"/>
    </location>
</feature>
<comment type="caution">
    <text evidence="3">The sequence shown here is derived from an EMBL/GenBank/DDBJ whole genome shotgun (WGS) entry which is preliminary data.</text>
</comment>
<evidence type="ECO:0000313" key="4">
    <source>
        <dbReference type="Proteomes" id="UP000658514"/>
    </source>
</evidence>
<organism evidence="3 4">
    <name type="scientific">Calothrix parietina FACHB-288</name>
    <dbReference type="NCBI Taxonomy" id="2692896"/>
    <lineage>
        <taxon>Bacteria</taxon>
        <taxon>Bacillati</taxon>
        <taxon>Cyanobacteriota</taxon>
        <taxon>Cyanophyceae</taxon>
        <taxon>Nostocales</taxon>
        <taxon>Calotrichaceae</taxon>
        <taxon>Calothrix</taxon>
    </lineage>
</organism>
<gene>
    <name evidence="3" type="ORF">H6G24_11000</name>
</gene>
<accession>A0ABR8A7P3</accession>
<evidence type="ECO:0000256" key="1">
    <source>
        <dbReference type="SAM" id="Coils"/>
    </source>
</evidence>
<keyword evidence="1" id="KW-0175">Coiled coil</keyword>
<feature type="transmembrane region" description="Helical" evidence="2">
    <location>
        <begin position="254"/>
        <end position="275"/>
    </location>
</feature>
<protein>
    <recommendedName>
        <fullName evidence="5">Chromosome partition protein Smc</fullName>
    </recommendedName>
</protein>
<dbReference type="EMBL" id="JACJQH010000014">
    <property type="protein sequence ID" value="MBD2196017.1"/>
    <property type="molecule type" value="Genomic_DNA"/>
</dbReference>
<evidence type="ECO:0000256" key="2">
    <source>
        <dbReference type="SAM" id="Phobius"/>
    </source>
</evidence>
<keyword evidence="2" id="KW-1133">Transmembrane helix</keyword>
<reference evidence="3 4" key="1">
    <citation type="journal article" date="2020" name="ISME J.">
        <title>Comparative genomics reveals insights into cyanobacterial evolution and habitat adaptation.</title>
        <authorList>
            <person name="Chen M.Y."/>
            <person name="Teng W.K."/>
            <person name="Zhao L."/>
            <person name="Hu C.X."/>
            <person name="Zhou Y.K."/>
            <person name="Han B.P."/>
            <person name="Song L.R."/>
            <person name="Shu W.S."/>
        </authorList>
    </citation>
    <scope>NUCLEOTIDE SEQUENCE [LARGE SCALE GENOMIC DNA]</scope>
    <source>
        <strain evidence="3 4">FACHB-288</strain>
    </source>
</reference>
<sequence>MNDKSPTDLQVSQELEALSIVINQSIDKAKNILEEAKEIDEVRELIHEIHLSREELLNVNNDLKKHEDKVSNYLSAAKELQDKLQILQEIPRQLHELGIEEHILQDLQLVINEINHARIESQTSTEASHNILLQVQNYLQESQDIVQELQSKKEVIENLNIDIDNKLIQIRNIIDTYDEQNRYTQSLIQELNLVIQTIGGVEEIQKFIQDIRNTRLEMHNSEQQLVSARQQMIAVQGFEDYLNKFQNIRNRKQLWQWLWDELGLLGVIVYLLSLITPKRRR</sequence>
<proteinExistence type="predicted"/>
<keyword evidence="2" id="KW-0812">Transmembrane</keyword>
<keyword evidence="2" id="KW-0472">Membrane</keyword>
<evidence type="ECO:0000313" key="3">
    <source>
        <dbReference type="EMBL" id="MBD2196017.1"/>
    </source>
</evidence>
<feature type="coiled-coil region" evidence="1">
    <location>
        <begin position="204"/>
        <end position="231"/>
    </location>
</feature>
<dbReference type="Proteomes" id="UP000658514">
    <property type="component" value="Unassembled WGS sequence"/>
</dbReference>
<dbReference type="RefSeq" id="WP_190540382.1">
    <property type="nucleotide sequence ID" value="NZ_CAWPNO010000045.1"/>
</dbReference>
<name>A0ABR8A7P3_9CYAN</name>
<evidence type="ECO:0008006" key="5">
    <source>
        <dbReference type="Google" id="ProtNLM"/>
    </source>
</evidence>